<accession>D7EYI1</accession>
<evidence type="ECO:0000256" key="5">
    <source>
        <dbReference type="ARBA" id="ARBA00023004"/>
    </source>
</evidence>
<dbReference type="CDD" id="cd01335">
    <property type="entry name" value="Radical_SAM"/>
    <property type="match status" value="1"/>
</dbReference>
<proteinExistence type="evidence at transcript level"/>
<dbReference type="GO" id="GO:0042364">
    <property type="term" value="P:water-soluble vitamin biosynthetic process"/>
    <property type="evidence" value="ECO:0007669"/>
    <property type="project" value="UniProtKB-ARBA"/>
</dbReference>
<evidence type="ECO:0000256" key="2">
    <source>
        <dbReference type="ARBA" id="ARBA00022485"/>
    </source>
</evidence>
<keyword evidence="4" id="KW-0479">Metal-binding</keyword>
<dbReference type="SFLD" id="SFLDG01081">
    <property type="entry name" value="cleavage_of_the_Ca-Cb_bond_in"/>
    <property type="match status" value="1"/>
</dbReference>
<dbReference type="GO" id="GO:0046872">
    <property type="term" value="F:metal ion binding"/>
    <property type="evidence" value="ECO:0007669"/>
    <property type="project" value="UniProtKB-KW"/>
</dbReference>
<dbReference type="PANTHER" id="PTHR43583:SF2">
    <property type="entry name" value="THIAZOLE BIOSYNTHESIS PROTEIN"/>
    <property type="match status" value="1"/>
</dbReference>
<dbReference type="SFLD" id="SFLDG01060">
    <property type="entry name" value="BATS_domain_containing"/>
    <property type="match status" value="1"/>
</dbReference>
<keyword evidence="5" id="KW-0408">Iron</keyword>
<dbReference type="GO" id="GO:0044272">
    <property type="term" value="P:sulfur compound biosynthetic process"/>
    <property type="evidence" value="ECO:0007669"/>
    <property type="project" value="UniProtKB-ARBA"/>
</dbReference>
<dbReference type="PANTHER" id="PTHR43583">
    <property type="entry name" value="2-IMINOACETATE SYNTHASE"/>
    <property type="match status" value="1"/>
</dbReference>
<evidence type="ECO:0000256" key="7">
    <source>
        <dbReference type="ARBA" id="ARBA00023128"/>
    </source>
</evidence>
<dbReference type="SMART" id="SM00876">
    <property type="entry name" value="BATS"/>
    <property type="match status" value="1"/>
</dbReference>
<dbReference type="NCBIfam" id="TIGR03955">
    <property type="entry name" value="rSAM_HydG"/>
    <property type="match status" value="1"/>
</dbReference>
<dbReference type="AlphaFoldDB" id="D7EYI1"/>
<reference evidence="9" key="1">
    <citation type="journal article" date="2010" name="Eukaryot. Cell">
        <title>Sawyeria marylandensis (Heterolobosea) has a hydrogenosome with novel metabolic properties.</title>
        <authorList>
            <person name="Barbera M.J."/>
            <person name="Ruiz-Trillo I."/>
            <person name="Tufts J.Y."/>
            <person name="Bery A."/>
            <person name="Silberman J.D."/>
            <person name="Roger A.J."/>
        </authorList>
    </citation>
    <scope>NUCLEOTIDE SEQUENCE</scope>
</reference>
<evidence type="ECO:0000256" key="1">
    <source>
        <dbReference type="ARBA" id="ARBA00001966"/>
    </source>
</evidence>
<keyword evidence="3" id="KW-0949">S-adenosyl-L-methionine</keyword>
<name>D7EYI1_9EUKA</name>
<dbReference type="InterPro" id="IPR058240">
    <property type="entry name" value="rSAM_sf"/>
</dbReference>
<comment type="cofactor">
    <cofactor evidence="1">
        <name>[4Fe-4S] cluster</name>
        <dbReference type="ChEBI" id="CHEBI:49883"/>
    </cofactor>
</comment>
<dbReference type="SFLD" id="SFLDS00029">
    <property type="entry name" value="Radical_SAM"/>
    <property type="match status" value="1"/>
</dbReference>
<dbReference type="Gene3D" id="3.20.20.70">
    <property type="entry name" value="Aldolase class I"/>
    <property type="match status" value="1"/>
</dbReference>
<dbReference type="InterPro" id="IPR007197">
    <property type="entry name" value="rSAM"/>
</dbReference>
<evidence type="ECO:0000256" key="6">
    <source>
        <dbReference type="ARBA" id="ARBA00023014"/>
    </source>
</evidence>
<sequence length="538" mass="61450">MLNNQLNQIFKSSCFSLQLLSNSKSFHSPPAFHQWKFSVEKETELVKKIPSARDIINEDTINEFLLSTRHAAKDPQKVESILQAAKDRAFLKQFKSDEELQTEFIQGLTLEETATLLNVDETNHELMQKLFKTALEVKQRIYGNRIVLFTPLYVSNHCVGSCLYCGYRGENKDIPRTSLNTEELVAEVKAIEGMGHKRVMMLTGESPKYSFEQFLDAVKVVSKVKDGNGEIRRVNVEIPQLSISDFKRLKATDAVGTYVLFQETYHRKTFKKMHPYGNKGKYEERLLTMDRAMLSGVDDVGIGALFGLYDYRFEVMALLQHAQHLDKTYGAGPHTVSIPRIRPADCSETSAKPPYQVNDDEFRKLVAIIRLAVPYTGMILTTRETPEVRRDLLNLGISQMSAGSKVDIGSYKNNEPNNEHNHSMGQFTLYDHRPANIVIRDLLKNGYVPSWCTACYRLGRTGPKFMAIAKKGEIHNMCHPNSILTLAEYLIDYADPETKKLGWEVIEKEMEKITSKNKKIQTLKLLEEVKKGKRDLYF</sequence>
<organism evidence="9">
    <name type="scientific">Sawyeria marylandensis</name>
    <dbReference type="NCBI Taxonomy" id="194530"/>
    <lineage>
        <taxon>Eukaryota</taxon>
        <taxon>Discoba</taxon>
        <taxon>Heterolobosea</taxon>
        <taxon>Tetramitia</taxon>
        <taxon>Eutetramitia</taxon>
        <taxon>Psalteriomonadidae</taxon>
        <taxon>Sawyeria</taxon>
    </lineage>
</organism>
<dbReference type="InterPro" id="IPR024007">
    <property type="entry name" value="FeFe-hyd_mat_HydG"/>
</dbReference>
<keyword evidence="2" id="KW-0004">4Fe-4S</keyword>
<keyword evidence="6" id="KW-0411">Iron-sulfur</keyword>
<dbReference type="GO" id="GO:0003824">
    <property type="term" value="F:catalytic activity"/>
    <property type="evidence" value="ECO:0007669"/>
    <property type="project" value="InterPro"/>
</dbReference>
<feature type="domain" description="Biotin and thiamin synthesis-associated" evidence="8">
    <location>
        <begin position="337"/>
        <end position="449"/>
    </location>
</feature>
<keyword evidence="7" id="KW-0496">Mitochondrion</keyword>
<dbReference type="EMBL" id="EF612762">
    <property type="protein sequence ID" value="ABU95434.1"/>
    <property type="molecule type" value="mRNA"/>
</dbReference>
<dbReference type="SFLD" id="SFLDF00319">
    <property type="entry name" value="Fe_hydrogenase_maturase_(HydG"/>
    <property type="match status" value="1"/>
</dbReference>
<protein>
    <submittedName>
        <fullName evidence="9">Hydrogenase maturase</fullName>
    </submittedName>
</protein>
<dbReference type="InterPro" id="IPR034428">
    <property type="entry name" value="ThiH/NoCL/HydG-like"/>
</dbReference>
<dbReference type="InterPro" id="IPR013785">
    <property type="entry name" value="Aldolase_TIM"/>
</dbReference>
<dbReference type="SUPFAM" id="SSF102114">
    <property type="entry name" value="Radical SAM enzymes"/>
    <property type="match status" value="1"/>
</dbReference>
<evidence type="ECO:0000259" key="8">
    <source>
        <dbReference type="SMART" id="SM00876"/>
    </source>
</evidence>
<dbReference type="GO" id="GO:0051539">
    <property type="term" value="F:4 iron, 4 sulfur cluster binding"/>
    <property type="evidence" value="ECO:0007669"/>
    <property type="project" value="UniProtKB-KW"/>
</dbReference>
<dbReference type="Pfam" id="PF04055">
    <property type="entry name" value="Radical_SAM"/>
    <property type="match status" value="1"/>
</dbReference>
<dbReference type="Pfam" id="PF06968">
    <property type="entry name" value="BATS"/>
    <property type="match status" value="1"/>
</dbReference>
<dbReference type="InterPro" id="IPR010722">
    <property type="entry name" value="BATS_dom"/>
</dbReference>
<evidence type="ECO:0000313" key="9">
    <source>
        <dbReference type="EMBL" id="ABU95434.1"/>
    </source>
</evidence>
<evidence type="ECO:0000256" key="3">
    <source>
        <dbReference type="ARBA" id="ARBA00022691"/>
    </source>
</evidence>
<evidence type="ECO:0000256" key="4">
    <source>
        <dbReference type="ARBA" id="ARBA00022723"/>
    </source>
</evidence>